<dbReference type="GO" id="GO:0022857">
    <property type="term" value="F:transmembrane transporter activity"/>
    <property type="evidence" value="ECO:0007669"/>
    <property type="project" value="InterPro"/>
</dbReference>
<dbReference type="SUPFAM" id="SSF103473">
    <property type="entry name" value="MFS general substrate transporter"/>
    <property type="match status" value="1"/>
</dbReference>
<keyword evidence="9" id="KW-1185">Reference proteome</keyword>
<dbReference type="PROSITE" id="PS50850">
    <property type="entry name" value="MFS"/>
    <property type="match status" value="1"/>
</dbReference>
<keyword evidence="4 6" id="KW-1133">Transmembrane helix</keyword>
<dbReference type="InterPro" id="IPR052524">
    <property type="entry name" value="MFS_Cyanate_Porter"/>
</dbReference>
<dbReference type="Gene3D" id="1.20.1250.20">
    <property type="entry name" value="MFS general substrate transporter like domains"/>
    <property type="match status" value="1"/>
</dbReference>
<dbReference type="Proteomes" id="UP000321558">
    <property type="component" value="Unassembled WGS sequence"/>
</dbReference>
<evidence type="ECO:0000313" key="8">
    <source>
        <dbReference type="EMBL" id="GEN89194.1"/>
    </source>
</evidence>
<dbReference type="PANTHER" id="PTHR23523">
    <property type="match status" value="1"/>
</dbReference>
<dbReference type="InterPro" id="IPR020846">
    <property type="entry name" value="MFS_dom"/>
</dbReference>
<evidence type="ECO:0000256" key="1">
    <source>
        <dbReference type="ARBA" id="ARBA00004651"/>
    </source>
</evidence>
<evidence type="ECO:0000256" key="5">
    <source>
        <dbReference type="ARBA" id="ARBA00023136"/>
    </source>
</evidence>
<feature type="domain" description="Major facilitator superfamily (MFS) profile" evidence="7">
    <location>
        <begin position="1"/>
        <end position="178"/>
    </location>
</feature>
<accession>A0A511ZP09</accession>
<reference evidence="8 9" key="1">
    <citation type="submission" date="2019-07" db="EMBL/GenBank/DDBJ databases">
        <title>Whole genome shotgun sequence of Oceanobacillus sojae NBRC 105379.</title>
        <authorList>
            <person name="Hosoyama A."/>
            <person name="Uohara A."/>
            <person name="Ohji S."/>
            <person name="Ichikawa N."/>
        </authorList>
    </citation>
    <scope>NUCLEOTIDE SEQUENCE [LARGE SCALE GENOMIC DNA]</scope>
    <source>
        <strain evidence="8 9">NBRC 105379</strain>
    </source>
</reference>
<feature type="transmembrane region" description="Helical" evidence="6">
    <location>
        <begin position="119"/>
        <end position="135"/>
    </location>
</feature>
<feature type="transmembrane region" description="Helical" evidence="6">
    <location>
        <begin position="52"/>
        <end position="71"/>
    </location>
</feature>
<dbReference type="Pfam" id="PF07690">
    <property type="entry name" value="MFS_1"/>
    <property type="match status" value="1"/>
</dbReference>
<keyword evidence="5 6" id="KW-0472">Membrane</keyword>
<evidence type="ECO:0000313" key="9">
    <source>
        <dbReference type="Proteomes" id="UP000321558"/>
    </source>
</evidence>
<gene>
    <name evidence="8" type="ORF">OSO01_39330</name>
</gene>
<dbReference type="GO" id="GO:0005886">
    <property type="term" value="C:plasma membrane"/>
    <property type="evidence" value="ECO:0007669"/>
    <property type="project" value="UniProtKB-SubCell"/>
</dbReference>
<proteinExistence type="predicted"/>
<name>A0A511ZP09_9BACI</name>
<keyword evidence="2" id="KW-0813">Transport</keyword>
<feature type="transmembrane region" description="Helical" evidence="6">
    <location>
        <begin position="141"/>
        <end position="160"/>
    </location>
</feature>
<comment type="subcellular location">
    <subcellularLocation>
        <location evidence="1">Cell membrane</location>
        <topology evidence="1">Multi-pass membrane protein</topology>
    </subcellularLocation>
</comment>
<sequence>MFYTLITWLPDILHTNGYNSNNAGWMVFLMQFALIPATFIVPVIAEKLKNQVGLSIATATLFIVGFFGLLQGSPALVPLWAIMLGIAGGSAFSLSMMFFSLRAKDGKEAAELSGMAQSFGYLLAATGSILVGALHDMTDGWTIPLSLLILISIVLLIVGIGSGKEGYVTEEHQAKIIS</sequence>
<feature type="transmembrane region" description="Helical" evidence="6">
    <location>
        <begin position="77"/>
        <end position="99"/>
    </location>
</feature>
<organism evidence="8 9">
    <name type="scientific">Oceanobacillus sojae</name>
    <dbReference type="NCBI Taxonomy" id="582851"/>
    <lineage>
        <taxon>Bacteria</taxon>
        <taxon>Bacillati</taxon>
        <taxon>Bacillota</taxon>
        <taxon>Bacilli</taxon>
        <taxon>Bacillales</taxon>
        <taxon>Bacillaceae</taxon>
        <taxon>Oceanobacillus</taxon>
    </lineage>
</organism>
<feature type="transmembrane region" description="Helical" evidence="6">
    <location>
        <begin position="23"/>
        <end position="45"/>
    </location>
</feature>
<evidence type="ECO:0000256" key="4">
    <source>
        <dbReference type="ARBA" id="ARBA00022989"/>
    </source>
</evidence>
<dbReference type="InterPro" id="IPR011701">
    <property type="entry name" value="MFS"/>
</dbReference>
<evidence type="ECO:0000256" key="2">
    <source>
        <dbReference type="ARBA" id="ARBA00022448"/>
    </source>
</evidence>
<evidence type="ECO:0000259" key="7">
    <source>
        <dbReference type="PROSITE" id="PS50850"/>
    </source>
</evidence>
<protein>
    <recommendedName>
        <fullName evidence="7">Major facilitator superfamily (MFS) profile domain-containing protein</fullName>
    </recommendedName>
</protein>
<dbReference type="EMBL" id="BJYM01000019">
    <property type="protein sequence ID" value="GEN89194.1"/>
    <property type="molecule type" value="Genomic_DNA"/>
</dbReference>
<evidence type="ECO:0000256" key="6">
    <source>
        <dbReference type="SAM" id="Phobius"/>
    </source>
</evidence>
<keyword evidence="3 6" id="KW-0812">Transmembrane</keyword>
<dbReference type="InterPro" id="IPR036259">
    <property type="entry name" value="MFS_trans_sf"/>
</dbReference>
<dbReference type="PANTHER" id="PTHR23523:SF2">
    <property type="entry name" value="2-NITROIMIDAZOLE TRANSPORTER"/>
    <property type="match status" value="1"/>
</dbReference>
<evidence type="ECO:0000256" key="3">
    <source>
        <dbReference type="ARBA" id="ARBA00022692"/>
    </source>
</evidence>
<comment type="caution">
    <text evidence="8">The sequence shown here is derived from an EMBL/GenBank/DDBJ whole genome shotgun (WGS) entry which is preliminary data.</text>
</comment>
<dbReference type="AlphaFoldDB" id="A0A511ZP09"/>